<dbReference type="InterPro" id="IPR044775">
    <property type="entry name" value="MFS_ERD6/Tret1-like"/>
</dbReference>
<dbReference type="PROSITE" id="PS50850">
    <property type="entry name" value="MFS"/>
    <property type="match status" value="1"/>
</dbReference>
<feature type="transmembrane region" description="Helical" evidence="9">
    <location>
        <begin position="380"/>
        <end position="400"/>
    </location>
</feature>
<feature type="transmembrane region" description="Helical" evidence="9">
    <location>
        <begin position="199"/>
        <end position="221"/>
    </location>
</feature>
<evidence type="ECO:0000256" key="6">
    <source>
        <dbReference type="ARBA" id="ARBA00023180"/>
    </source>
</evidence>
<keyword evidence="3 9" id="KW-0812">Transmembrane</keyword>
<dbReference type="PROSITE" id="PS00216">
    <property type="entry name" value="SUGAR_TRANSPORT_1"/>
    <property type="match status" value="1"/>
</dbReference>
<dbReference type="PRINTS" id="PR00171">
    <property type="entry name" value="SUGRTRNSPORT"/>
</dbReference>
<evidence type="ECO:0000313" key="11">
    <source>
        <dbReference type="EMBL" id="CAH2238036.1"/>
    </source>
</evidence>
<feature type="transmembrane region" description="Helical" evidence="9">
    <location>
        <begin position="352"/>
        <end position="373"/>
    </location>
</feature>
<keyword evidence="6" id="KW-0325">Glycoprotein</keyword>
<proteinExistence type="inferred from homology"/>
<dbReference type="InterPro" id="IPR036259">
    <property type="entry name" value="MFS_trans_sf"/>
</dbReference>
<dbReference type="OrthoDB" id="6612291at2759"/>
<organism evidence="11 12">
    <name type="scientific">Pararge aegeria aegeria</name>
    <dbReference type="NCBI Taxonomy" id="348720"/>
    <lineage>
        <taxon>Eukaryota</taxon>
        <taxon>Metazoa</taxon>
        <taxon>Ecdysozoa</taxon>
        <taxon>Arthropoda</taxon>
        <taxon>Hexapoda</taxon>
        <taxon>Insecta</taxon>
        <taxon>Pterygota</taxon>
        <taxon>Neoptera</taxon>
        <taxon>Endopterygota</taxon>
        <taxon>Lepidoptera</taxon>
        <taxon>Glossata</taxon>
        <taxon>Ditrysia</taxon>
        <taxon>Papilionoidea</taxon>
        <taxon>Nymphalidae</taxon>
        <taxon>Satyrinae</taxon>
        <taxon>Satyrini</taxon>
        <taxon>Parargina</taxon>
        <taxon>Pararge</taxon>
    </lineage>
</organism>
<evidence type="ECO:0000256" key="2">
    <source>
        <dbReference type="ARBA" id="ARBA00022475"/>
    </source>
</evidence>
<evidence type="ECO:0000256" key="9">
    <source>
        <dbReference type="SAM" id="Phobius"/>
    </source>
</evidence>
<dbReference type="InterPro" id="IPR003663">
    <property type="entry name" value="Sugar/inositol_transpt"/>
</dbReference>
<dbReference type="PANTHER" id="PTHR48021">
    <property type="match status" value="1"/>
</dbReference>
<dbReference type="PANTHER" id="PTHR48021:SF1">
    <property type="entry name" value="GH07001P-RELATED"/>
    <property type="match status" value="1"/>
</dbReference>
<dbReference type="FunFam" id="1.20.1250.20:FF:000055">
    <property type="entry name" value="Facilitated trehalose transporter Tret1-2 homolog"/>
    <property type="match status" value="1"/>
</dbReference>
<evidence type="ECO:0000256" key="8">
    <source>
        <dbReference type="RuleBase" id="RU003346"/>
    </source>
</evidence>
<evidence type="ECO:0000256" key="3">
    <source>
        <dbReference type="ARBA" id="ARBA00022692"/>
    </source>
</evidence>
<evidence type="ECO:0000256" key="5">
    <source>
        <dbReference type="ARBA" id="ARBA00023136"/>
    </source>
</evidence>
<evidence type="ECO:0000256" key="1">
    <source>
        <dbReference type="ARBA" id="ARBA00004651"/>
    </source>
</evidence>
<dbReference type="AlphaFoldDB" id="A0A8S4RM89"/>
<dbReference type="CDD" id="cd17358">
    <property type="entry name" value="MFS_GLUT6_8_Class3_like"/>
    <property type="match status" value="1"/>
</dbReference>
<evidence type="ECO:0000259" key="10">
    <source>
        <dbReference type="PROSITE" id="PS50850"/>
    </source>
</evidence>
<dbReference type="InterPro" id="IPR020846">
    <property type="entry name" value="MFS_dom"/>
</dbReference>
<dbReference type="GO" id="GO:0005886">
    <property type="term" value="C:plasma membrane"/>
    <property type="evidence" value="ECO:0007669"/>
    <property type="project" value="UniProtKB-SubCell"/>
</dbReference>
<feature type="transmembrane region" description="Helical" evidence="9">
    <location>
        <begin position="227"/>
        <end position="248"/>
    </location>
</feature>
<keyword evidence="8" id="KW-0813">Transport</keyword>
<evidence type="ECO:0000256" key="4">
    <source>
        <dbReference type="ARBA" id="ARBA00022989"/>
    </source>
</evidence>
<feature type="transmembrane region" description="Helical" evidence="9">
    <location>
        <begin position="117"/>
        <end position="136"/>
    </location>
</feature>
<dbReference type="InterPro" id="IPR005829">
    <property type="entry name" value="Sugar_transporter_CS"/>
</dbReference>
<comment type="subcellular location">
    <subcellularLocation>
        <location evidence="1">Cell membrane</location>
        <topology evidence="1">Multi-pass membrane protein</topology>
    </subcellularLocation>
</comment>
<feature type="transmembrane region" description="Helical" evidence="9">
    <location>
        <begin position="61"/>
        <end position="81"/>
    </location>
</feature>
<dbReference type="GO" id="GO:0051119">
    <property type="term" value="F:sugar transmembrane transporter activity"/>
    <property type="evidence" value="ECO:0007669"/>
    <property type="project" value="InterPro"/>
</dbReference>
<feature type="transmembrane region" description="Helical" evidence="9">
    <location>
        <begin position="167"/>
        <end position="187"/>
    </location>
</feature>
<keyword evidence="5 9" id="KW-0472">Membrane</keyword>
<dbReference type="Pfam" id="PF00083">
    <property type="entry name" value="Sugar_tr"/>
    <property type="match status" value="1"/>
</dbReference>
<keyword evidence="4 9" id="KW-1133">Transmembrane helix</keyword>
<feature type="transmembrane region" description="Helical" evidence="9">
    <location>
        <begin position="412"/>
        <end position="438"/>
    </location>
</feature>
<reference evidence="11" key="1">
    <citation type="submission" date="2022-03" db="EMBL/GenBank/DDBJ databases">
        <authorList>
            <person name="Lindestad O."/>
        </authorList>
    </citation>
    <scope>NUCLEOTIDE SEQUENCE</scope>
</reference>
<dbReference type="Gene3D" id="1.20.1250.20">
    <property type="entry name" value="MFS general substrate transporter like domains"/>
    <property type="match status" value="1"/>
</dbReference>
<evidence type="ECO:0000256" key="7">
    <source>
        <dbReference type="ARBA" id="ARBA00024348"/>
    </source>
</evidence>
<gene>
    <name evidence="11" type="primary">jg21648</name>
    <name evidence="11" type="ORF">PAEG_LOCUS15190</name>
</gene>
<dbReference type="Proteomes" id="UP000838756">
    <property type="component" value="Unassembled WGS sequence"/>
</dbReference>
<accession>A0A8S4RM89</accession>
<keyword evidence="12" id="KW-1185">Reference proteome</keyword>
<evidence type="ECO:0000313" key="12">
    <source>
        <dbReference type="Proteomes" id="UP000838756"/>
    </source>
</evidence>
<feature type="transmembrane region" description="Helical" evidence="9">
    <location>
        <begin position="311"/>
        <end position="332"/>
    </location>
</feature>
<sequence>MFVFNKSVTMDDPTTTLDAEAGASHTELDNKNGHSLHSKVLKRLETVPDIKRDTSGITTQYIATGIVNLGAFATGVCVAWSSSALPLYLTNTTILEEDFQAFNGTHSKIGVTPRGSWVVSLLCLGALFGAVPSGLISEHFGRKKTLLYLALPLLVSWILVASSPNVYGLYVGRFVGGVAVGAFSVSVPPYVEDIAESHLLPALANFYHVLFACGLLFGYIIGMVQNLSWLAVLCVTIPVAFFIAFIFLPESPAYLLSQGKSSEAKSALRYFRGIDNDVDGELKAIRETLRNFAKNRVTFKQLFTTKATVKALVVSFGLMIFQQLSGIYPVLFYSEMIFCSFANPLYDREATYIPSIILGFCLVSSTYFSTMFLKRMRRRVLLLCSFTGMALSLGSLAIYYQLKASNLSTSKTWIPVLALCIFVSVYAAGAGPIPWLMLREIFPPNVRRRATAITAGFHWFLAFGVTKLYQNLEKMVQAGWVLWNFAVICVIGTIFIYFFVPETKGRTLEEIQNELNGIHKRRAHRHVIQVETIAVASS</sequence>
<comment type="caution">
    <text evidence="11">The sequence shown here is derived from an EMBL/GenBank/DDBJ whole genome shotgun (WGS) entry which is preliminary data.</text>
</comment>
<protein>
    <submittedName>
        <fullName evidence="11">Jg21648 protein</fullName>
    </submittedName>
</protein>
<keyword evidence="2" id="KW-1003">Cell membrane</keyword>
<feature type="transmembrane region" description="Helical" evidence="9">
    <location>
        <begin position="450"/>
        <end position="469"/>
    </location>
</feature>
<dbReference type="SUPFAM" id="SSF103473">
    <property type="entry name" value="MFS general substrate transporter"/>
    <property type="match status" value="1"/>
</dbReference>
<feature type="transmembrane region" description="Helical" evidence="9">
    <location>
        <begin position="481"/>
        <end position="500"/>
    </location>
</feature>
<feature type="domain" description="Major facilitator superfamily (MFS) profile" evidence="10">
    <location>
        <begin position="63"/>
        <end position="504"/>
    </location>
</feature>
<dbReference type="InterPro" id="IPR050549">
    <property type="entry name" value="MFS_Trehalose_Transporter"/>
</dbReference>
<dbReference type="NCBIfam" id="TIGR00879">
    <property type="entry name" value="SP"/>
    <property type="match status" value="1"/>
</dbReference>
<name>A0A8S4RM89_9NEOP</name>
<comment type="similarity">
    <text evidence="7">Belongs to the major facilitator superfamily. Sugar transporter (TC 2.A.1.1) family. Trehalose transporter subfamily.</text>
</comment>
<feature type="transmembrane region" description="Helical" evidence="9">
    <location>
        <begin position="145"/>
        <end position="161"/>
    </location>
</feature>
<dbReference type="EMBL" id="CAKXAJ010025316">
    <property type="protein sequence ID" value="CAH2238036.1"/>
    <property type="molecule type" value="Genomic_DNA"/>
</dbReference>
<dbReference type="InterPro" id="IPR005828">
    <property type="entry name" value="MFS_sugar_transport-like"/>
</dbReference>